<organism evidence="1 2">
    <name type="scientific">Anaeromyxobacter paludicola</name>
    <dbReference type="NCBI Taxonomy" id="2918171"/>
    <lineage>
        <taxon>Bacteria</taxon>
        <taxon>Pseudomonadati</taxon>
        <taxon>Myxococcota</taxon>
        <taxon>Myxococcia</taxon>
        <taxon>Myxococcales</taxon>
        <taxon>Cystobacterineae</taxon>
        <taxon>Anaeromyxobacteraceae</taxon>
        <taxon>Anaeromyxobacter</taxon>
    </lineage>
</organism>
<dbReference type="InterPro" id="IPR011990">
    <property type="entry name" value="TPR-like_helical_dom_sf"/>
</dbReference>
<proteinExistence type="predicted"/>
<evidence type="ECO:0000313" key="2">
    <source>
        <dbReference type="Proteomes" id="UP001162734"/>
    </source>
</evidence>
<evidence type="ECO:0000313" key="1">
    <source>
        <dbReference type="EMBL" id="BDG09339.1"/>
    </source>
</evidence>
<reference evidence="2" key="1">
    <citation type="journal article" date="2022" name="Int. J. Syst. Evol. Microbiol.">
        <title>Anaeromyxobacter oryzae sp. nov., Anaeromyxobacter diazotrophicus sp. nov. and Anaeromyxobacter paludicola sp. nov., isolated from paddy soils.</title>
        <authorList>
            <person name="Itoh H."/>
            <person name="Xu Z."/>
            <person name="Mise K."/>
            <person name="Masuda Y."/>
            <person name="Ushijima N."/>
            <person name="Hayakawa C."/>
            <person name="Shiratori Y."/>
            <person name="Senoo K."/>
        </authorList>
    </citation>
    <scope>NUCLEOTIDE SEQUENCE [LARGE SCALE GENOMIC DNA]</scope>
    <source>
        <strain evidence="2">Red630</strain>
    </source>
</reference>
<sequence>MRAQVFTDPRLRKQAGRFVWLSIDTEKPGNAPFLERFPMDAWPTLFVIEPVEERAVLKWLGSAGHGDLVRLLADGERAVRLGAETAARSGPADAALARADRAHGARQVAEAIPLYREALARGGPGWAGRGRALGALLLAASEVEDWEGCARDGQAFLPGLARDGSFANAAALALSCALSAPESAPWRAAALDRLERLGREGLEAKGALEDDVAGLYGELASAREARGDAAGARAVAERWWRYLEERAARAPGPEARAAFDSARVEAALALGDPARAVPALLASEQALPADYNPPARLALLYRELGREDEALDAARRALSRVYGPRKLRVYELAASILARKGDRPGERALLSEAVAYGAALPPGQRGAREERILSKMQRRLGDEPGSGARP</sequence>
<dbReference type="EMBL" id="AP025592">
    <property type="protein sequence ID" value="BDG09339.1"/>
    <property type="molecule type" value="Genomic_DNA"/>
</dbReference>
<protein>
    <recommendedName>
        <fullName evidence="3">Tetratricopeptide repeat protein</fullName>
    </recommendedName>
</protein>
<accession>A0ABN6N838</accession>
<keyword evidence="2" id="KW-1185">Reference proteome</keyword>
<gene>
    <name evidence="1" type="ORF">AMPC_24520</name>
</gene>
<dbReference type="RefSeq" id="WP_248341487.1">
    <property type="nucleotide sequence ID" value="NZ_AP025592.1"/>
</dbReference>
<dbReference type="Proteomes" id="UP001162734">
    <property type="component" value="Chromosome"/>
</dbReference>
<dbReference type="SUPFAM" id="SSF48452">
    <property type="entry name" value="TPR-like"/>
    <property type="match status" value="1"/>
</dbReference>
<dbReference type="Gene3D" id="1.25.40.10">
    <property type="entry name" value="Tetratricopeptide repeat domain"/>
    <property type="match status" value="1"/>
</dbReference>
<evidence type="ECO:0008006" key="3">
    <source>
        <dbReference type="Google" id="ProtNLM"/>
    </source>
</evidence>
<name>A0ABN6N838_9BACT</name>